<feature type="compositionally biased region" description="Basic and acidic residues" evidence="5">
    <location>
        <begin position="213"/>
        <end position="238"/>
    </location>
</feature>
<dbReference type="GO" id="GO:0006364">
    <property type="term" value="P:rRNA processing"/>
    <property type="evidence" value="ECO:0007669"/>
    <property type="project" value="InterPro"/>
</dbReference>
<dbReference type="GeneTree" id="ENSGT00390000004881"/>
<dbReference type="GO" id="GO:0005730">
    <property type="term" value="C:nucleolus"/>
    <property type="evidence" value="ECO:0007669"/>
    <property type="project" value="UniProtKB-SubCell"/>
</dbReference>
<feature type="compositionally biased region" description="Basic residues" evidence="5">
    <location>
        <begin position="661"/>
        <end position="672"/>
    </location>
</feature>
<dbReference type="Ensembl" id="ENSGACT00000041806.1">
    <property type="protein sequence ID" value="ENSGACP00000055724.1"/>
    <property type="gene ID" value="ENSGACG00000019693.4"/>
</dbReference>
<dbReference type="Pfam" id="PF08159">
    <property type="entry name" value="NUC153"/>
    <property type="match status" value="1"/>
</dbReference>
<feature type="compositionally biased region" description="Basic and acidic residues" evidence="5">
    <location>
        <begin position="741"/>
        <end position="751"/>
    </location>
</feature>
<feature type="region of interest" description="Disordered" evidence="5">
    <location>
        <begin position="1"/>
        <end position="28"/>
    </location>
</feature>
<evidence type="ECO:0000256" key="3">
    <source>
        <dbReference type="ARBA" id="ARBA00023054"/>
    </source>
</evidence>
<dbReference type="InterPro" id="IPR056750">
    <property type="entry name" value="RRM_ESF1"/>
</dbReference>
<feature type="compositionally biased region" description="Basic and acidic residues" evidence="5">
    <location>
        <begin position="485"/>
        <end position="515"/>
    </location>
</feature>
<name>A0AAQ4QWH2_GASAC</name>
<dbReference type="Pfam" id="PF25121">
    <property type="entry name" value="RRM_ESF1"/>
    <property type="match status" value="1"/>
</dbReference>
<feature type="compositionally biased region" description="Basic and acidic residues" evidence="5">
    <location>
        <begin position="526"/>
        <end position="540"/>
    </location>
</feature>
<feature type="compositionally biased region" description="Basic and acidic residues" evidence="5">
    <location>
        <begin position="7"/>
        <end position="28"/>
    </location>
</feature>
<reference evidence="8" key="2">
    <citation type="submission" date="2025-08" db="UniProtKB">
        <authorList>
            <consortium name="Ensembl"/>
        </authorList>
    </citation>
    <scope>IDENTIFICATION</scope>
</reference>
<dbReference type="Proteomes" id="UP000007635">
    <property type="component" value="Chromosome IX"/>
</dbReference>
<evidence type="ECO:0000256" key="5">
    <source>
        <dbReference type="SAM" id="MobiDB-lite"/>
    </source>
</evidence>
<dbReference type="PANTHER" id="PTHR12202">
    <property type="entry name" value="ESF1 HOMOLOG"/>
    <property type="match status" value="1"/>
</dbReference>
<feature type="region of interest" description="Disordered" evidence="5">
    <location>
        <begin position="289"/>
        <end position="317"/>
    </location>
</feature>
<evidence type="ECO:0000313" key="8">
    <source>
        <dbReference type="Ensembl" id="ENSGACP00000055724.1"/>
    </source>
</evidence>
<keyword evidence="4" id="KW-0539">Nucleus</keyword>
<evidence type="ECO:0000259" key="6">
    <source>
        <dbReference type="Pfam" id="PF08159"/>
    </source>
</evidence>
<keyword evidence="3" id="KW-0175">Coiled coil</keyword>
<evidence type="ECO:0000256" key="2">
    <source>
        <dbReference type="ARBA" id="ARBA00009087"/>
    </source>
</evidence>
<feature type="compositionally biased region" description="Acidic residues" evidence="5">
    <location>
        <begin position="130"/>
        <end position="141"/>
    </location>
</feature>
<protein>
    <submittedName>
        <fullName evidence="8">ESF1, nucleolar pre-rRNA processing protein, homolog (S. cerevisiae)</fullName>
    </submittedName>
</protein>
<evidence type="ECO:0000259" key="7">
    <source>
        <dbReference type="Pfam" id="PF25121"/>
    </source>
</evidence>
<feature type="compositionally biased region" description="Acidic residues" evidence="5">
    <location>
        <begin position="161"/>
        <end position="191"/>
    </location>
</feature>
<keyword evidence="9" id="KW-1185">Reference proteome</keyword>
<reference evidence="8 9" key="1">
    <citation type="journal article" date="2021" name="G3 (Bethesda)">
        <title>Improved contiguity of the threespine stickleback genome using long-read sequencing.</title>
        <authorList>
            <person name="Nath S."/>
            <person name="Shaw D.E."/>
            <person name="White M.A."/>
        </authorList>
    </citation>
    <scope>NUCLEOTIDE SEQUENCE [LARGE SCALE GENOMIC DNA]</scope>
    <source>
        <strain evidence="8 9">Lake Benthic</strain>
    </source>
</reference>
<sequence>MSSKKNQGGDERFHRVQKDPRFWEMPERERKIKIDKRFHSMFHDSRFKVKYTVDKRGRPINQTSTEDLKRFYNISDSGDEEEEEEEEGGRSKKEGKQKKKGKEKLVKNGRAVQRSDGGEPPGRGVVVTGEGEEDDDDDDDEKQTGAAHPAEDDDVVRIDSGDDDEEEDGDDEDDDDEEDGDDEEEESDSEPDLARGKGNVETSSDEDEDEVEAILRKEEEEIEHDWGELAKDAPRSDEVSARLAVCNVEWDRIKAKDLLALVNSFVPEERAVLSVKVYPSAFGKERLKAEETQGPMELKPLPEDSEDDTEEERGHREKVRNYQFKRLKYFYAVVECDSADTAAKIYEECDGFEYESSCSVLDLRFIPAGETFEDEPRDVATDVNLSAYTPKLFTAAATATSKVQLTWDETDNDRVTALNRKFDKDELLAMDFKAYLASSSEEEEEGAGFEFGDPQSEDGDASAEAARPEEQQQQQEEKKKKKKSSRGEEQISKYRELLKSIQEKEKKLHEDKDMGMEVTWVPGLKETTEQLVKKKLEGKDQVTPWEGYLQKKKDKKKQKKSERKEGEDEEELSDEDLPSDVDLSDPFFAEELSAADMKKIKEARRKKKKKNQEEEEPTAEDKEEREKQKAEMALLMEDEGDDAKHKHFNYDAIVEQQNLSKTKRKKLLKKSKKPLEDDDFQVDVQDPRFQAMFTSHLFNLDPSHPSYKKTKATQSIQAEKHRRRGQKEEEEEEERRRRRRERADEAARETRGNVPEAPADEDTPKTSMDPGLSLLIKSIKSKTEQFQARKKPRLA</sequence>
<dbReference type="AlphaFoldDB" id="A0AAQ4QWH2"/>
<feature type="region of interest" description="Disordered" evidence="5">
    <location>
        <begin position="53"/>
        <end position="238"/>
    </location>
</feature>
<feature type="region of interest" description="Disordered" evidence="5">
    <location>
        <begin position="602"/>
        <end position="631"/>
    </location>
</feature>
<organism evidence="8 9">
    <name type="scientific">Gasterosteus aculeatus aculeatus</name>
    <name type="common">three-spined stickleback</name>
    <dbReference type="NCBI Taxonomy" id="481459"/>
    <lineage>
        <taxon>Eukaryota</taxon>
        <taxon>Metazoa</taxon>
        <taxon>Chordata</taxon>
        <taxon>Craniata</taxon>
        <taxon>Vertebrata</taxon>
        <taxon>Euteleostomi</taxon>
        <taxon>Actinopterygii</taxon>
        <taxon>Neopterygii</taxon>
        <taxon>Teleostei</taxon>
        <taxon>Neoteleostei</taxon>
        <taxon>Acanthomorphata</taxon>
        <taxon>Eupercaria</taxon>
        <taxon>Perciformes</taxon>
        <taxon>Cottioidei</taxon>
        <taxon>Gasterosteales</taxon>
        <taxon>Gasterosteidae</taxon>
        <taxon>Gasterosteus</taxon>
    </lineage>
</organism>
<feature type="compositionally biased region" description="Acidic residues" evidence="5">
    <location>
        <begin position="203"/>
        <end position="212"/>
    </location>
</feature>
<proteinExistence type="inferred from homology"/>
<feature type="compositionally biased region" description="Basic and acidic residues" evidence="5">
    <location>
        <begin position="466"/>
        <end position="478"/>
    </location>
</feature>
<feature type="compositionally biased region" description="Basic and acidic residues" evidence="5">
    <location>
        <begin position="619"/>
        <end position="630"/>
    </location>
</feature>
<comment type="similarity">
    <text evidence="2">Belongs to the ESF1 family.</text>
</comment>
<feature type="domain" description="NUC153" evidence="6">
    <location>
        <begin position="686"/>
        <end position="713"/>
    </location>
</feature>
<comment type="subcellular location">
    <subcellularLocation>
        <location evidence="1">Nucleus</location>
        <location evidence="1">Nucleolus</location>
    </subcellularLocation>
</comment>
<evidence type="ECO:0000256" key="1">
    <source>
        <dbReference type="ARBA" id="ARBA00004604"/>
    </source>
</evidence>
<feature type="region of interest" description="Disordered" evidence="5">
    <location>
        <begin position="696"/>
        <end position="776"/>
    </location>
</feature>
<evidence type="ECO:0000313" key="9">
    <source>
        <dbReference type="Proteomes" id="UP000007635"/>
    </source>
</evidence>
<reference evidence="8" key="3">
    <citation type="submission" date="2025-09" db="UniProtKB">
        <authorList>
            <consortium name="Ensembl"/>
        </authorList>
    </citation>
    <scope>IDENTIFICATION</scope>
</reference>
<accession>A0AAQ4QWH2</accession>
<dbReference type="InterPro" id="IPR039754">
    <property type="entry name" value="Esf1"/>
</dbReference>
<feature type="region of interest" description="Disordered" evidence="5">
    <location>
        <begin position="439"/>
        <end position="588"/>
    </location>
</feature>
<feature type="compositionally biased region" description="Acidic residues" evidence="5">
    <location>
        <begin position="567"/>
        <end position="583"/>
    </location>
</feature>
<dbReference type="PANTHER" id="PTHR12202:SF0">
    <property type="entry name" value="ESF1 HOMOLOG"/>
    <property type="match status" value="1"/>
</dbReference>
<feature type="compositionally biased region" description="Basic residues" evidence="5">
    <location>
        <begin position="550"/>
        <end position="561"/>
    </location>
</feature>
<feature type="domain" description="ESF1 RRM" evidence="7">
    <location>
        <begin position="241"/>
        <end position="381"/>
    </location>
</feature>
<dbReference type="GO" id="GO:0003723">
    <property type="term" value="F:RNA binding"/>
    <property type="evidence" value="ECO:0007669"/>
    <property type="project" value="TreeGrafter"/>
</dbReference>
<dbReference type="InterPro" id="IPR012580">
    <property type="entry name" value="NUC153"/>
</dbReference>
<feature type="region of interest" description="Disordered" evidence="5">
    <location>
        <begin position="657"/>
        <end position="681"/>
    </location>
</feature>
<feature type="compositionally biased region" description="Acidic residues" evidence="5">
    <location>
        <begin position="77"/>
        <end position="87"/>
    </location>
</feature>
<evidence type="ECO:0000256" key="4">
    <source>
        <dbReference type="ARBA" id="ARBA00023242"/>
    </source>
</evidence>